<feature type="compositionally biased region" description="Basic and acidic residues" evidence="1">
    <location>
        <begin position="139"/>
        <end position="149"/>
    </location>
</feature>
<feature type="region of interest" description="Disordered" evidence="1">
    <location>
        <begin position="136"/>
        <end position="156"/>
    </location>
</feature>
<accession>A0A8S9JHI0</accession>
<evidence type="ECO:0000313" key="4">
    <source>
        <dbReference type="Proteomes" id="UP000712281"/>
    </source>
</evidence>
<feature type="region of interest" description="Disordered" evidence="1">
    <location>
        <begin position="51"/>
        <end position="72"/>
    </location>
</feature>
<organism evidence="2 4">
    <name type="scientific">Brassica cretica</name>
    <name type="common">Mustard</name>
    <dbReference type="NCBI Taxonomy" id="69181"/>
    <lineage>
        <taxon>Eukaryota</taxon>
        <taxon>Viridiplantae</taxon>
        <taxon>Streptophyta</taxon>
        <taxon>Embryophyta</taxon>
        <taxon>Tracheophyta</taxon>
        <taxon>Spermatophyta</taxon>
        <taxon>Magnoliopsida</taxon>
        <taxon>eudicotyledons</taxon>
        <taxon>Gunneridae</taxon>
        <taxon>Pentapetalae</taxon>
        <taxon>rosids</taxon>
        <taxon>malvids</taxon>
        <taxon>Brassicales</taxon>
        <taxon>Brassicaceae</taxon>
        <taxon>Brassiceae</taxon>
        <taxon>Brassica</taxon>
    </lineage>
</organism>
<gene>
    <name evidence="2" type="ORF">F2Q68_00004532</name>
    <name evidence="3" type="ORF">F2Q70_00011409</name>
</gene>
<proteinExistence type="predicted"/>
<sequence>MILRWRICRNLRRIHAYCLRRQRRFLVVNRLCYRQNHLRAKTLFESTSIDSAHEKSIDSPKEESVDSSPEDWENDYYNPIMVTHTRDTMHTEEYDEDYEEERAVEYKAIIDEDDRLLHHSSWKRNAPLIDRIVSPSIDTHPHQTNRNEYRPTLPSTHRSTLESTVYEKETTRLAVGQMITITKAMQ</sequence>
<dbReference type="AlphaFoldDB" id="A0A8S9JHI0"/>
<protein>
    <submittedName>
        <fullName evidence="2">Uncharacterized protein</fullName>
    </submittedName>
</protein>
<dbReference type="Proteomes" id="UP000712281">
    <property type="component" value="Unassembled WGS sequence"/>
</dbReference>
<name>A0A8S9JHI0_BRACR</name>
<evidence type="ECO:0000313" key="2">
    <source>
        <dbReference type="EMBL" id="KAF2580837.1"/>
    </source>
</evidence>
<dbReference type="EMBL" id="QGKY02000089">
    <property type="protein sequence ID" value="KAF2609736.1"/>
    <property type="molecule type" value="Genomic_DNA"/>
</dbReference>
<dbReference type="EMBL" id="QGKW02001660">
    <property type="protein sequence ID" value="KAF2580837.1"/>
    <property type="molecule type" value="Genomic_DNA"/>
</dbReference>
<evidence type="ECO:0000313" key="3">
    <source>
        <dbReference type="EMBL" id="KAF2609736.1"/>
    </source>
</evidence>
<evidence type="ECO:0000256" key="1">
    <source>
        <dbReference type="SAM" id="MobiDB-lite"/>
    </source>
</evidence>
<reference evidence="2" key="1">
    <citation type="submission" date="2019-12" db="EMBL/GenBank/DDBJ databases">
        <title>Genome sequencing and annotation of Brassica cretica.</title>
        <authorList>
            <person name="Studholme D.J."/>
            <person name="Sarris P.F."/>
        </authorList>
    </citation>
    <scope>NUCLEOTIDE SEQUENCE</scope>
    <source>
        <strain evidence="2">PFS-001/15</strain>
        <strain evidence="3">PFS-102/07</strain>
        <tissue evidence="2">Leaf</tissue>
    </source>
</reference>
<comment type="caution">
    <text evidence="2">The sequence shown here is derived from an EMBL/GenBank/DDBJ whole genome shotgun (WGS) entry which is preliminary data.</text>
</comment>
<feature type="compositionally biased region" description="Basic and acidic residues" evidence="1">
    <location>
        <begin position="51"/>
        <end position="64"/>
    </location>
</feature>